<evidence type="ECO:0000259" key="1">
    <source>
        <dbReference type="PROSITE" id="PS50921"/>
    </source>
</evidence>
<protein>
    <submittedName>
        <fullName evidence="2">Response regulator NasT</fullName>
    </submittedName>
</protein>
<dbReference type="AlphaFoldDB" id="A0A1I0JDI1"/>
<dbReference type="SMART" id="SM01012">
    <property type="entry name" value="ANTAR"/>
    <property type="match status" value="1"/>
</dbReference>
<dbReference type="GO" id="GO:0003723">
    <property type="term" value="F:RNA binding"/>
    <property type="evidence" value="ECO:0007669"/>
    <property type="project" value="InterPro"/>
</dbReference>
<evidence type="ECO:0000313" key="3">
    <source>
        <dbReference type="Proteomes" id="UP000198508"/>
    </source>
</evidence>
<dbReference type="RefSeq" id="WP_007708950.1">
    <property type="nucleotide sequence ID" value="NZ_CABJCG010000018.1"/>
</dbReference>
<evidence type="ECO:0000313" key="2">
    <source>
        <dbReference type="EMBL" id="SEU07278.1"/>
    </source>
</evidence>
<sequence length="182" mass="20508">MTNIIVAFSKPEDGKNIKGILMRSGFQVVAVCASGAQAITAAESVNSGIVVSGYRFEDMMYDELRQCLPAAVDMLLIASPSRWSGQNMKGMICLPMPLKVHDLVDTLEMMVQSQARIRRKQRLRPKERNMEEQNLIMRAKELLMERNNMTESEAHRYIQKCSMDSGTNLVETAQMVISLIHV</sequence>
<dbReference type="InterPro" id="IPR011006">
    <property type="entry name" value="CheY-like_superfamily"/>
</dbReference>
<dbReference type="EMBL" id="FOIM01000028">
    <property type="protein sequence ID" value="SEU07278.1"/>
    <property type="molecule type" value="Genomic_DNA"/>
</dbReference>
<organism evidence="2 3">
    <name type="scientific">Enterocloster lavalensis</name>
    <dbReference type="NCBI Taxonomy" id="460384"/>
    <lineage>
        <taxon>Bacteria</taxon>
        <taxon>Bacillati</taxon>
        <taxon>Bacillota</taxon>
        <taxon>Clostridia</taxon>
        <taxon>Lachnospirales</taxon>
        <taxon>Lachnospiraceae</taxon>
        <taxon>Enterocloster</taxon>
    </lineage>
</organism>
<name>A0A1I0JDI1_9FIRM</name>
<dbReference type="PIRSF" id="PIRSF036382">
    <property type="entry name" value="RR_antiterm"/>
    <property type="match status" value="1"/>
</dbReference>
<dbReference type="Pfam" id="PF03861">
    <property type="entry name" value="ANTAR"/>
    <property type="match status" value="1"/>
</dbReference>
<dbReference type="InterPro" id="IPR036388">
    <property type="entry name" value="WH-like_DNA-bd_sf"/>
</dbReference>
<reference evidence="3" key="1">
    <citation type="submission" date="2016-10" db="EMBL/GenBank/DDBJ databases">
        <authorList>
            <person name="Varghese N."/>
            <person name="Submissions S."/>
        </authorList>
    </citation>
    <scope>NUCLEOTIDE SEQUENCE [LARGE SCALE GENOMIC DNA]</scope>
    <source>
        <strain evidence="3">NLAE-zl-G277</strain>
    </source>
</reference>
<keyword evidence="3" id="KW-1185">Reference proteome</keyword>
<feature type="domain" description="ANTAR" evidence="1">
    <location>
        <begin position="116"/>
        <end position="177"/>
    </location>
</feature>
<dbReference type="STRING" id="460384.SAMN05216313_12828"/>
<proteinExistence type="predicted"/>
<dbReference type="InterPro" id="IPR005561">
    <property type="entry name" value="ANTAR"/>
</dbReference>
<dbReference type="PROSITE" id="PS50921">
    <property type="entry name" value="ANTAR"/>
    <property type="match status" value="1"/>
</dbReference>
<dbReference type="InterPro" id="IPR008327">
    <property type="entry name" value="Sig_transdc_resp-reg_antiterm"/>
</dbReference>
<dbReference type="SUPFAM" id="SSF52172">
    <property type="entry name" value="CheY-like"/>
    <property type="match status" value="1"/>
</dbReference>
<accession>A0A1I0JDI1</accession>
<gene>
    <name evidence="2" type="ORF">SAMN05216313_12828</name>
</gene>
<dbReference type="Proteomes" id="UP000198508">
    <property type="component" value="Unassembled WGS sequence"/>
</dbReference>
<dbReference type="GeneID" id="93279989"/>
<dbReference type="Gene3D" id="1.10.10.10">
    <property type="entry name" value="Winged helix-like DNA-binding domain superfamily/Winged helix DNA-binding domain"/>
    <property type="match status" value="1"/>
</dbReference>